<dbReference type="InterPro" id="IPR014729">
    <property type="entry name" value="Rossmann-like_a/b/a_fold"/>
</dbReference>
<evidence type="ECO:0000256" key="4">
    <source>
        <dbReference type="ARBA" id="ARBA00022741"/>
    </source>
</evidence>
<evidence type="ECO:0000256" key="7">
    <source>
        <dbReference type="ARBA" id="ARBA00023146"/>
    </source>
</evidence>
<dbReference type="GO" id="GO:0005829">
    <property type="term" value="C:cytosol"/>
    <property type="evidence" value="ECO:0007669"/>
    <property type="project" value="TreeGrafter"/>
</dbReference>
<dbReference type="EC" id="6.1.1.9" evidence="1 9"/>
<dbReference type="InterPro" id="IPR013155">
    <property type="entry name" value="M/V/L/I-tRNA-synth_anticd-bd"/>
</dbReference>
<evidence type="ECO:0000256" key="6">
    <source>
        <dbReference type="ARBA" id="ARBA00022917"/>
    </source>
</evidence>
<sequence>MDKTNNQTDEESKWYSFWEESGYFKADPDSKKKPYSLLMPPPNVNGELHLGHAMEHSIMDAIARFKRMQGQDVLLLPGVDHAGILFEGTFNKILEKEGLSKYKLTREEWLKRAWEFKTQVYDSFHKTWTLMGISADWSREVFTMDPKVTKAVLEEFKTFWEQDLLYKGAYIVQWCPKDATAIEDLEMEYQDKTEKLYYLQYGPLTLATSRPETKFGDTAMAVHPSDKRYTKYIGQEFEIQTLNGPRMMKVIADEAVDPKFGTGVIKVTPAHDFTDYEIGQRHHLPIVQVIDKNGRLTEVAGKYAGMKVSEAREAMLPELKQKGILVKVEDYLHSVPVCERCKTTVEPIISEEWFVKMKPLAQKALKNLHKINFLPKNYHKILSDWLKEIHDWSISRSLWWGHRIPVWYCQKCNPNHEVGKDKDMIISFDEPGKNCQSCGQKHWVQDEQVLDTWFSSGLWPMATLGYPNETKELKKYYPWDFETSAPEIKYLWIARMIMLGLHFKDEIPFKNMFFHGMLRDMQGRKFSKSLGNGINPYELVRTWGVDATRMALYGYSIPGRDGKTSRQLMDERCKNYRNFGTKLRNIHRFIIELKPAPSVIPSETRNLQIKSRDPSLIVQDDKLHPDDKQIFEQLNKTIKSVTKNLENYQLHLATEAIYEFTWHEFADKYIEITKNRRAEAQRVLEYVFKTSLELLHPFMPFITEELWQKLPHEGKSIMITKWPASTRKEPTI</sequence>
<dbReference type="InterPro" id="IPR033705">
    <property type="entry name" value="Anticodon_Ia_Val"/>
</dbReference>
<accession>A0A0G0QM93</accession>
<keyword evidence="3 10" id="KW-0436">Ligase</keyword>
<dbReference type="NCBIfam" id="TIGR00422">
    <property type="entry name" value="valS"/>
    <property type="match status" value="1"/>
</dbReference>
<evidence type="ECO:0000313" key="14">
    <source>
        <dbReference type="Proteomes" id="UP000034881"/>
    </source>
</evidence>
<dbReference type="PATRIC" id="fig|1618431.3.peg.995"/>
<dbReference type="GO" id="GO:0006438">
    <property type="term" value="P:valyl-tRNA aminoacylation"/>
    <property type="evidence" value="ECO:0007669"/>
    <property type="project" value="UniProtKB-UniRule"/>
</dbReference>
<comment type="catalytic activity">
    <reaction evidence="8">
        <text>tRNA(Val) + L-valine + ATP = L-valyl-tRNA(Val) + AMP + diphosphate</text>
        <dbReference type="Rhea" id="RHEA:10704"/>
        <dbReference type="Rhea" id="RHEA-COMP:9672"/>
        <dbReference type="Rhea" id="RHEA-COMP:9708"/>
        <dbReference type="ChEBI" id="CHEBI:30616"/>
        <dbReference type="ChEBI" id="CHEBI:33019"/>
        <dbReference type="ChEBI" id="CHEBI:57762"/>
        <dbReference type="ChEBI" id="CHEBI:78442"/>
        <dbReference type="ChEBI" id="CHEBI:78537"/>
        <dbReference type="ChEBI" id="CHEBI:456215"/>
        <dbReference type="EC" id="6.1.1.9"/>
    </reaction>
</comment>
<feature type="domain" description="Aminoacyl-tRNA synthetase class Ia" evidence="11">
    <location>
        <begin position="13"/>
        <end position="562"/>
    </location>
</feature>
<keyword evidence="4 10" id="KW-0547">Nucleotide-binding</keyword>
<evidence type="ECO:0000256" key="2">
    <source>
        <dbReference type="ARBA" id="ARBA00022490"/>
    </source>
</evidence>
<dbReference type="GO" id="GO:0005524">
    <property type="term" value="F:ATP binding"/>
    <property type="evidence" value="ECO:0007669"/>
    <property type="project" value="UniProtKB-KW"/>
</dbReference>
<dbReference type="NCBIfam" id="NF004349">
    <property type="entry name" value="PRK05729.1"/>
    <property type="match status" value="1"/>
</dbReference>
<gene>
    <name evidence="13" type="ORF">UT77_C0009G0012</name>
</gene>
<dbReference type="Pfam" id="PF08264">
    <property type="entry name" value="Anticodon_1"/>
    <property type="match status" value="1"/>
</dbReference>
<organism evidence="13 14">
    <name type="scientific">Candidatus Daviesbacteria bacterium GW2011_GWC2_40_12</name>
    <dbReference type="NCBI Taxonomy" id="1618431"/>
    <lineage>
        <taxon>Bacteria</taxon>
        <taxon>Candidatus Daviesiibacteriota</taxon>
    </lineage>
</organism>
<evidence type="ECO:0000259" key="12">
    <source>
        <dbReference type="Pfam" id="PF08264"/>
    </source>
</evidence>
<keyword evidence="6 10" id="KW-0648">Protein biosynthesis</keyword>
<dbReference type="Pfam" id="PF00133">
    <property type="entry name" value="tRNA-synt_1"/>
    <property type="match status" value="1"/>
</dbReference>
<keyword evidence="5 10" id="KW-0067">ATP-binding</keyword>
<dbReference type="GO" id="GO:0002161">
    <property type="term" value="F:aminoacyl-tRNA deacylase activity"/>
    <property type="evidence" value="ECO:0007669"/>
    <property type="project" value="InterPro"/>
</dbReference>
<dbReference type="Gene3D" id="3.90.740.10">
    <property type="entry name" value="Valyl/Leucyl/Isoleucyl-tRNA synthetase, editing domain"/>
    <property type="match status" value="1"/>
</dbReference>
<dbReference type="AlphaFoldDB" id="A0A0G0QM93"/>
<dbReference type="PROSITE" id="PS00178">
    <property type="entry name" value="AA_TRNA_LIGASE_I"/>
    <property type="match status" value="1"/>
</dbReference>
<keyword evidence="2" id="KW-0963">Cytoplasm</keyword>
<protein>
    <recommendedName>
        <fullName evidence="1 9">Valine--tRNA ligase</fullName>
        <ecNumber evidence="1 9">6.1.1.9</ecNumber>
    </recommendedName>
</protein>
<keyword evidence="7 10" id="KW-0030">Aminoacyl-tRNA synthetase</keyword>
<feature type="domain" description="Methionyl/Valyl/Leucyl/Isoleucyl-tRNA synthetase anticodon-binding" evidence="12">
    <location>
        <begin position="627"/>
        <end position="726"/>
    </location>
</feature>
<evidence type="ECO:0000256" key="10">
    <source>
        <dbReference type="RuleBase" id="RU363035"/>
    </source>
</evidence>
<dbReference type="InterPro" id="IPR009008">
    <property type="entry name" value="Val/Leu/Ile-tRNA-synth_edit"/>
</dbReference>
<dbReference type="InterPro" id="IPR009080">
    <property type="entry name" value="tRNAsynth_Ia_anticodon-bd"/>
</dbReference>
<dbReference type="CDD" id="cd07962">
    <property type="entry name" value="Anticodon_Ia_Val"/>
    <property type="match status" value="1"/>
</dbReference>
<dbReference type="PRINTS" id="PR00986">
    <property type="entry name" value="TRNASYNTHVAL"/>
</dbReference>
<name>A0A0G0QM93_9BACT</name>
<evidence type="ECO:0000256" key="9">
    <source>
        <dbReference type="NCBIfam" id="TIGR00422"/>
    </source>
</evidence>
<proteinExistence type="inferred from homology"/>
<dbReference type="InterPro" id="IPR002303">
    <property type="entry name" value="Valyl-tRNA_ligase"/>
</dbReference>
<dbReference type="Gene3D" id="3.40.50.620">
    <property type="entry name" value="HUPs"/>
    <property type="match status" value="2"/>
</dbReference>
<dbReference type="Gene3D" id="1.10.730.10">
    <property type="entry name" value="Isoleucyl-tRNA Synthetase, Domain 1"/>
    <property type="match status" value="1"/>
</dbReference>
<evidence type="ECO:0000313" key="13">
    <source>
        <dbReference type="EMBL" id="KKR41554.1"/>
    </source>
</evidence>
<dbReference type="PANTHER" id="PTHR11946">
    <property type="entry name" value="VALYL-TRNA SYNTHETASES"/>
    <property type="match status" value="1"/>
</dbReference>
<dbReference type="InterPro" id="IPR001412">
    <property type="entry name" value="aa-tRNA-synth_I_CS"/>
</dbReference>
<evidence type="ECO:0000256" key="5">
    <source>
        <dbReference type="ARBA" id="ARBA00022840"/>
    </source>
</evidence>
<evidence type="ECO:0000256" key="1">
    <source>
        <dbReference type="ARBA" id="ARBA00013169"/>
    </source>
</evidence>
<dbReference type="EMBL" id="LBYB01000009">
    <property type="protein sequence ID" value="KKR41554.1"/>
    <property type="molecule type" value="Genomic_DNA"/>
</dbReference>
<dbReference type="InterPro" id="IPR002300">
    <property type="entry name" value="aa-tRNA-synth_Ia"/>
</dbReference>
<comment type="similarity">
    <text evidence="10">Belongs to the class-I aminoacyl-tRNA synthetase family.</text>
</comment>
<evidence type="ECO:0000256" key="3">
    <source>
        <dbReference type="ARBA" id="ARBA00022598"/>
    </source>
</evidence>
<dbReference type="SUPFAM" id="SSF47323">
    <property type="entry name" value="Anticodon-binding domain of a subclass of class I aminoacyl-tRNA synthetases"/>
    <property type="match status" value="1"/>
</dbReference>
<dbReference type="Proteomes" id="UP000034881">
    <property type="component" value="Unassembled WGS sequence"/>
</dbReference>
<dbReference type="GO" id="GO:0004832">
    <property type="term" value="F:valine-tRNA ligase activity"/>
    <property type="evidence" value="ECO:0007669"/>
    <property type="project" value="UniProtKB-UniRule"/>
</dbReference>
<reference evidence="13 14" key="1">
    <citation type="journal article" date="2015" name="Nature">
        <title>rRNA introns, odd ribosomes, and small enigmatic genomes across a large radiation of phyla.</title>
        <authorList>
            <person name="Brown C.T."/>
            <person name="Hug L.A."/>
            <person name="Thomas B.C."/>
            <person name="Sharon I."/>
            <person name="Castelle C.J."/>
            <person name="Singh A."/>
            <person name="Wilkins M.J."/>
            <person name="Williams K.H."/>
            <person name="Banfield J.F."/>
        </authorList>
    </citation>
    <scope>NUCLEOTIDE SEQUENCE [LARGE SCALE GENOMIC DNA]</scope>
</reference>
<dbReference type="Gene3D" id="2.170.220.10">
    <property type="match status" value="1"/>
</dbReference>
<comment type="caution">
    <text evidence="13">The sequence shown here is derived from an EMBL/GenBank/DDBJ whole genome shotgun (WGS) entry which is preliminary data.</text>
</comment>
<evidence type="ECO:0000259" key="11">
    <source>
        <dbReference type="Pfam" id="PF00133"/>
    </source>
</evidence>
<evidence type="ECO:0000256" key="8">
    <source>
        <dbReference type="ARBA" id="ARBA00047552"/>
    </source>
</evidence>
<dbReference type="SUPFAM" id="SSF50677">
    <property type="entry name" value="ValRS/IleRS/LeuRS editing domain"/>
    <property type="match status" value="1"/>
</dbReference>
<dbReference type="SUPFAM" id="SSF52374">
    <property type="entry name" value="Nucleotidylyl transferase"/>
    <property type="match status" value="1"/>
</dbReference>
<dbReference type="PANTHER" id="PTHR11946:SF93">
    <property type="entry name" value="VALINE--TRNA LIGASE, CHLOROPLASTIC_MITOCHONDRIAL 2"/>
    <property type="match status" value="1"/>
</dbReference>